<evidence type="ECO:0000256" key="8">
    <source>
        <dbReference type="ARBA" id="ARBA00022927"/>
    </source>
</evidence>
<dbReference type="GO" id="GO:0044874">
    <property type="term" value="P:lipoprotein localization to outer membrane"/>
    <property type="evidence" value="ECO:0007669"/>
    <property type="project" value="UniProtKB-UniRule"/>
</dbReference>
<dbReference type="GO" id="GO:0030288">
    <property type="term" value="C:outer membrane-bounded periplasmic space"/>
    <property type="evidence" value="ECO:0007669"/>
    <property type="project" value="TreeGrafter"/>
</dbReference>
<comment type="function">
    <text evidence="10">Participates in the translocation of lipoproteins from the inner membrane to the outer membrane. Only forms a complex with a lipoprotein if the residue after the N-terminal Cys is not an aspartate (The Asp acts as a targeting signal to indicate that the lipoprotein should stay in the inner membrane).</text>
</comment>
<evidence type="ECO:0000256" key="3">
    <source>
        <dbReference type="ARBA" id="ARBA00011245"/>
    </source>
</evidence>
<dbReference type="PANTHER" id="PTHR35869">
    <property type="entry name" value="OUTER-MEMBRANE LIPOPROTEIN CARRIER PROTEIN"/>
    <property type="match status" value="1"/>
</dbReference>
<dbReference type="PANTHER" id="PTHR35869:SF1">
    <property type="entry name" value="OUTER-MEMBRANE LIPOPROTEIN CARRIER PROTEIN"/>
    <property type="match status" value="1"/>
</dbReference>
<evidence type="ECO:0000256" key="2">
    <source>
        <dbReference type="ARBA" id="ARBA00007615"/>
    </source>
</evidence>
<dbReference type="HAMAP" id="MF_00240">
    <property type="entry name" value="LolA"/>
    <property type="match status" value="1"/>
</dbReference>
<dbReference type="SUPFAM" id="SSF89392">
    <property type="entry name" value="Prokaryotic lipoproteins and lipoprotein localization factors"/>
    <property type="match status" value="1"/>
</dbReference>
<feature type="chain" id="PRO_5009015579" description="Outer-membrane lipoprotein carrier protein" evidence="10">
    <location>
        <begin position="22"/>
        <end position="202"/>
    </location>
</feature>
<dbReference type="STRING" id="1199245.A359_05010"/>
<sequence length="202" mass="22801" precursor="true">MGKKLITACLLSAILSAPAFSDDADVLKSRLDQINSFYASFTQRVTSAKGAMVQDSAGKLWVKRPNLFHFHITFPDEIVLVSDGKTLWFYNPFIAQATATWLKNTTGNTPIILITRNNPIDWNQYHVTQKGNRFSLEPKSYNSNLNQLTITVTANGTIEGFTTVGQDRQRSVYELSIKKTPLEEDKKFYFTLPEGVTLDDQR</sequence>
<evidence type="ECO:0000313" key="11">
    <source>
        <dbReference type="EMBL" id="AFP84893.1"/>
    </source>
</evidence>
<dbReference type="RefSeq" id="WP_014888191.1">
    <property type="nucleotide sequence ID" value="NC_018419.1"/>
</dbReference>
<dbReference type="PATRIC" id="fig|1199245.3.peg.609"/>
<evidence type="ECO:0000256" key="1">
    <source>
        <dbReference type="ARBA" id="ARBA00004418"/>
    </source>
</evidence>
<accession>J3YS06</accession>
<keyword evidence="8 10" id="KW-0653">Protein transport</keyword>
<dbReference type="GO" id="GO:0042953">
    <property type="term" value="P:lipoprotein transport"/>
    <property type="evidence" value="ECO:0007669"/>
    <property type="project" value="InterPro"/>
</dbReference>
<evidence type="ECO:0000256" key="4">
    <source>
        <dbReference type="ARBA" id="ARBA00014035"/>
    </source>
</evidence>
<evidence type="ECO:0000256" key="6">
    <source>
        <dbReference type="ARBA" id="ARBA00022729"/>
    </source>
</evidence>
<evidence type="ECO:0000256" key="10">
    <source>
        <dbReference type="HAMAP-Rule" id="MF_00240"/>
    </source>
</evidence>
<organism evidence="11 12">
    <name type="scientific">secondary endosymbiont of Ctenarytaina eucalypti</name>
    <dbReference type="NCBI Taxonomy" id="1199245"/>
    <lineage>
        <taxon>Bacteria</taxon>
        <taxon>Pseudomonadati</taxon>
        <taxon>Pseudomonadota</taxon>
        <taxon>Gammaproteobacteria</taxon>
        <taxon>Enterobacterales</taxon>
        <taxon>Enterobacteriaceae</taxon>
        <taxon>aphid secondary symbionts</taxon>
    </lineage>
</organism>
<gene>
    <name evidence="10" type="primary">lolA</name>
    <name evidence="11" type="ORF">A359_05010</name>
</gene>
<evidence type="ECO:0000256" key="7">
    <source>
        <dbReference type="ARBA" id="ARBA00022764"/>
    </source>
</evidence>
<dbReference type="NCBIfam" id="TIGR00547">
    <property type="entry name" value="lolA"/>
    <property type="match status" value="1"/>
</dbReference>
<dbReference type="HOGENOM" id="CLU_087560_1_1_6"/>
<feature type="signal peptide" evidence="10">
    <location>
        <begin position="1"/>
        <end position="21"/>
    </location>
</feature>
<dbReference type="Pfam" id="PF03548">
    <property type="entry name" value="LolA"/>
    <property type="match status" value="1"/>
</dbReference>
<keyword evidence="9 10" id="KW-0143">Chaperone</keyword>
<protein>
    <recommendedName>
        <fullName evidence="4 10">Outer-membrane lipoprotein carrier protein</fullName>
    </recommendedName>
</protein>
<keyword evidence="5 10" id="KW-0813">Transport</keyword>
<dbReference type="Gene3D" id="2.50.20.10">
    <property type="entry name" value="Lipoprotein localisation LolA/LolB/LppX"/>
    <property type="match status" value="1"/>
</dbReference>
<comment type="subunit">
    <text evidence="3 10">Monomer.</text>
</comment>
<comment type="subcellular location">
    <subcellularLocation>
        <location evidence="1 10">Periplasm</location>
    </subcellularLocation>
</comment>
<dbReference type="KEGG" id="sect:A359_05010"/>
<dbReference type="OrthoDB" id="9787361at2"/>
<proteinExistence type="inferred from homology"/>
<keyword evidence="12" id="KW-1185">Reference proteome</keyword>
<evidence type="ECO:0000256" key="9">
    <source>
        <dbReference type="ARBA" id="ARBA00023186"/>
    </source>
</evidence>
<keyword evidence="7 10" id="KW-0574">Periplasm</keyword>
<comment type="similarity">
    <text evidence="2 10">Belongs to the LolA family.</text>
</comment>
<keyword evidence="6 10" id="KW-0732">Signal</keyword>
<dbReference type="EMBL" id="CP003546">
    <property type="protein sequence ID" value="AFP84893.1"/>
    <property type="molecule type" value="Genomic_DNA"/>
</dbReference>
<dbReference type="InterPro" id="IPR018323">
    <property type="entry name" value="OM_lipoprot_carrier_LolA_Pbac"/>
</dbReference>
<dbReference type="CDD" id="cd16325">
    <property type="entry name" value="LolA"/>
    <property type="match status" value="1"/>
</dbReference>
<dbReference type="AlphaFoldDB" id="J3YS06"/>
<evidence type="ECO:0000256" key="5">
    <source>
        <dbReference type="ARBA" id="ARBA00022448"/>
    </source>
</evidence>
<dbReference type="InterPro" id="IPR004564">
    <property type="entry name" value="OM_lipoprot_carrier_LolA-like"/>
</dbReference>
<dbReference type="InterPro" id="IPR029046">
    <property type="entry name" value="LolA/LolB/LppX"/>
</dbReference>
<dbReference type="Proteomes" id="UP000003936">
    <property type="component" value="Chromosome"/>
</dbReference>
<evidence type="ECO:0000313" key="12">
    <source>
        <dbReference type="Proteomes" id="UP000003936"/>
    </source>
</evidence>
<reference evidence="11 12" key="1">
    <citation type="journal article" date="2012" name="Mol. Biol. Evol.">
        <title>Genome reduction and co-evolution between the primary and secondary bacterial symbionts of psyllids.</title>
        <authorList>
            <person name="Sloan D.B."/>
            <person name="Moran N.A."/>
        </authorList>
    </citation>
    <scope>NUCLEOTIDE SEQUENCE [LARGE SCALE GENOMIC DNA]</scope>
    <source>
        <strain evidence="11">Ceuc_S</strain>
    </source>
</reference>
<name>J3YS06_9ENTR</name>